<keyword evidence="3" id="KW-0859">Xylose metabolism</keyword>
<evidence type="ECO:0000313" key="5">
    <source>
        <dbReference type="Proteomes" id="UP001589619"/>
    </source>
</evidence>
<evidence type="ECO:0000256" key="3">
    <source>
        <dbReference type="ARBA" id="ARBA00022629"/>
    </source>
</evidence>
<dbReference type="InterPro" id="IPR049874">
    <property type="entry name" value="ROK_cs"/>
</dbReference>
<dbReference type="InterPro" id="IPR036388">
    <property type="entry name" value="WH-like_DNA-bd_sf"/>
</dbReference>
<protein>
    <submittedName>
        <fullName evidence="4">ROK family protein</fullName>
    </submittedName>
</protein>
<dbReference type="InterPro" id="IPR043129">
    <property type="entry name" value="ATPase_NBD"/>
</dbReference>
<reference evidence="4 5" key="1">
    <citation type="submission" date="2024-09" db="EMBL/GenBank/DDBJ databases">
        <authorList>
            <person name="Sun Q."/>
            <person name="Mori K."/>
        </authorList>
    </citation>
    <scope>NUCLEOTIDE SEQUENCE [LARGE SCALE GENOMIC DNA]</scope>
    <source>
        <strain evidence="4 5">JCM 12520</strain>
    </source>
</reference>
<dbReference type="Gene3D" id="1.10.10.10">
    <property type="entry name" value="Winged helix-like DNA-binding domain superfamily/Winged helix DNA-binding domain"/>
    <property type="match status" value="1"/>
</dbReference>
<dbReference type="InterPro" id="IPR000600">
    <property type="entry name" value="ROK"/>
</dbReference>
<accession>A0ABV5VYL8</accession>
<name>A0ABV5VYL8_9BACL</name>
<dbReference type="RefSeq" id="WP_344901485.1">
    <property type="nucleotide sequence ID" value="NZ_BAAAYO010000001.1"/>
</dbReference>
<comment type="function">
    <text evidence="1">Transcriptional repressor of xylose-utilizing enzymes.</text>
</comment>
<dbReference type="SUPFAM" id="SSF53067">
    <property type="entry name" value="Actin-like ATPase domain"/>
    <property type="match status" value="1"/>
</dbReference>
<dbReference type="Pfam" id="PF00480">
    <property type="entry name" value="ROK"/>
    <property type="match status" value="1"/>
</dbReference>
<dbReference type="InterPro" id="IPR036390">
    <property type="entry name" value="WH_DNA-bd_sf"/>
</dbReference>
<dbReference type="PANTHER" id="PTHR18964">
    <property type="entry name" value="ROK (REPRESSOR, ORF, KINASE) FAMILY"/>
    <property type="match status" value="1"/>
</dbReference>
<gene>
    <name evidence="4" type="ORF">ACFFNY_17730</name>
</gene>
<comment type="caution">
    <text evidence="4">The sequence shown here is derived from an EMBL/GenBank/DDBJ whole genome shotgun (WGS) entry which is preliminary data.</text>
</comment>
<evidence type="ECO:0000256" key="2">
    <source>
        <dbReference type="ARBA" id="ARBA00006479"/>
    </source>
</evidence>
<sequence>MGNDIQQKKERRRENVIQPNKIAYLKQVKQSNMSEVLEKIWQHQQISRVELVEHTGLTSGTITNLTHELIELKVIREFEAVSGNVGRRRVMLGFDTSQYRIIGLDIGRATAEIVVVDLNGKIIRTIERDMSDRKGPDEYFGVIDPLLTEVKQEIEASGLTILGLGVGVPGPMDYGAGTLLDPPNFPGWRNYPLQSVLEQKFGLTTLIEDDARTSAMAERWYGLGRSIQDLVFITMGIGIGGGVVNEGKIVRGTNGLCGQVGHMTIVLDGKICDCGNRGCWETVGSIPGILSRWSGGNTMEQLTEAIRTGDSEALQCMEDTLNYLETALINVYNMYDPELVVLGGRLYPYLADYLLPVQNHLRSRLYAFAKDRLRIEPSTFGTSQSAVGAAALVLGFLLSEPVRLLALTEA</sequence>
<dbReference type="EMBL" id="JBHMAG010000012">
    <property type="protein sequence ID" value="MFB9753409.1"/>
    <property type="molecule type" value="Genomic_DNA"/>
</dbReference>
<keyword evidence="5" id="KW-1185">Reference proteome</keyword>
<dbReference type="SUPFAM" id="SSF46785">
    <property type="entry name" value="Winged helix' DNA-binding domain"/>
    <property type="match status" value="1"/>
</dbReference>
<evidence type="ECO:0000313" key="4">
    <source>
        <dbReference type="EMBL" id="MFB9753409.1"/>
    </source>
</evidence>
<proteinExistence type="inferred from homology"/>
<dbReference type="Proteomes" id="UP001589619">
    <property type="component" value="Unassembled WGS sequence"/>
</dbReference>
<dbReference type="PANTHER" id="PTHR18964:SF149">
    <property type="entry name" value="BIFUNCTIONAL UDP-N-ACETYLGLUCOSAMINE 2-EPIMERASE_N-ACETYLMANNOSAMINE KINASE"/>
    <property type="match status" value="1"/>
</dbReference>
<organism evidence="4 5">
    <name type="scientific">Paenibacillus hodogayensis</name>
    <dbReference type="NCBI Taxonomy" id="279208"/>
    <lineage>
        <taxon>Bacteria</taxon>
        <taxon>Bacillati</taxon>
        <taxon>Bacillota</taxon>
        <taxon>Bacilli</taxon>
        <taxon>Bacillales</taxon>
        <taxon>Paenibacillaceae</taxon>
        <taxon>Paenibacillus</taxon>
    </lineage>
</organism>
<dbReference type="Gene3D" id="3.30.420.40">
    <property type="match status" value="2"/>
</dbReference>
<keyword evidence="3" id="KW-0119">Carbohydrate metabolism</keyword>
<evidence type="ECO:0000256" key="1">
    <source>
        <dbReference type="ARBA" id="ARBA00002486"/>
    </source>
</evidence>
<comment type="similarity">
    <text evidence="2">Belongs to the ROK (NagC/XylR) family.</text>
</comment>
<dbReference type="PROSITE" id="PS01125">
    <property type="entry name" value="ROK"/>
    <property type="match status" value="1"/>
</dbReference>